<reference evidence="2" key="1">
    <citation type="submission" date="2017-06" db="EMBL/GenBank/DDBJ databases">
        <authorList>
            <person name="Varghese N."/>
            <person name="Submissions S."/>
        </authorList>
    </citation>
    <scope>NUCLEOTIDE SEQUENCE [LARGE SCALE GENOMIC DNA]</scope>
    <source>
        <strain evidence="2">DSM 137</strain>
    </source>
</reference>
<evidence type="ECO:0008006" key="3">
    <source>
        <dbReference type="Google" id="ProtNLM"/>
    </source>
</evidence>
<dbReference type="SUPFAM" id="SSF55811">
    <property type="entry name" value="Nudix"/>
    <property type="match status" value="1"/>
</dbReference>
<dbReference type="EMBL" id="FYDG01000001">
    <property type="protein sequence ID" value="SNB56376.1"/>
    <property type="molecule type" value="Genomic_DNA"/>
</dbReference>
<dbReference type="InterPro" id="IPR015797">
    <property type="entry name" value="NUDIX_hydrolase-like_dom_sf"/>
</dbReference>
<gene>
    <name evidence="1" type="ORF">SAMN06265338_101507</name>
</gene>
<dbReference type="AlphaFoldDB" id="A0A212QAI9"/>
<dbReference type="RefSeq" id="WP_141098321.1">
    <property type="nucleotide sequence ID" value="NZ_FYDG01000001.1"/>
</dbReference>
<evidence type="ECO:0000313" key="2">
    <source>
        <dbReference type="Proteomes" id="UP000198418"/>
    </source>
</evidence>
<dbReference type="OrthoDB" id="9806849at2"/>
<dbReference type="Proteomes" id="UP000198418">
    <property type="component" value="Unassembled WGS sequence"/>
</dbReference>
<protein>
    <recommendedName>
        <fullName evidence="3">NUDIX hydrolase</fullName>
    </recommendedName>
</protein>
<name>A0A212QAI9_RHOAC</name>
<sequence length="238" mass="26165">MRKGIFEAARLDTRFVPAPWPWAEHEAARIDAHWRARLAEKPRLFDGQVLLLRDPEFLEGGGGVLRGNFFLTQFRNFMAWRDFGYPDAGVYNCFSMAALRARDGAWLLGEMGGHTANGGRIYFAAGTPDRSDIVGDRVDLAGSVARELTEETGFAPEEAPPAPGFRLVVEAQKIACIQERRLGLTADEAVARVAAFLARDPDPELARLVAVRGEADLDAALMPSFIVTYLRDAFVALG</sequence>
<evidence type="ECO:0000313" key="1">
    <source>
        <dbReference type="EMBL" id="SNB56376.1"/>
    </source>
</evidence>
<accession>A0A212QAI9</accession>
<organism evidence="1 2">
    <name type="scientific">Rhodoblastus acidophilus</name>
    <name type="common">Rhodopseudomonas acidophila</name>
    <dbReference type="NCBI Taxonomy" id="1074"/>
    <lineage>
        <taxon>Bacteria</taxon>
        <taxon>Pseudomonadati</taxon>
        <taxon>Pseudomonadota</taxon>
        <taxon>Alphaproteobacteria</taxon>
        <taxon>Hyphomicrobiales</taxon>
        <taxon>Rhodoblastaceae</taxon>
        <taxon>Rhodoblastus</taxon>
    </lineage>
</organism>
<keyword evidence="2" id="KW-1185">Reference proteome</keyword>
<proteinExistence type="predicted"/>